<dbReference type="EC" id="6.3.2.-" evidence="2"/>
<dbReference type="InterPro" id="IPR029058">
    <property type="entry name" value="AB_hydrolase_fold"/>
</dbReference>
<dbReference type="AlphaFoldDB" id="A0A9P1JII4"/>
<dbReference type="EMBL" id="FN597644">
    <property type="protein sequence ID" value="CBI43610.1"/>
    <property type="molecule type" value="Genomic_DNA"/>
</dbReference>
<evidence type="ECO:0000313" key="2">
    <source>
        <dbReference type="EMBL" id="CBI43610.1"/>
    </source>
</evidence>
<proteinExistence type="predicted"/>
<keyword evidence="3" id="KW-1185">Reference proteome</keyword>
<feature type="domain" description="Carrier" evidence="1">
    <location>
        <begin position="10"/>
        <end position="81"/>
    </location>
</feature>
<dbReference type="SUPFAM" id="SSF53474">
    <property type="entry name" value="alpha/beta-Hydrolases"/>
    <property type="match status" value="1"/>
</dbReference>
<gene>
    <name evidence="2" type="primary">nrpsB</name>
    <name evidence="2" type="ordered locus">BAMF_2484</name>
</gene>
<keyword evidence="2" id="KW-0436">Ligase</keyword>
<evidence type="ECO:0000313" key="3">
    <source>
        <dbReference type="Proteomes" id="UP000006562"/>
    </source>
</evidence>
<dbReference type="Proteomes" id="UP000006562">
    <property type="component" value="Chromosome"/>
</dbReference>
<dbReference type="GO" id="GO:0016874">
    <property type="term" value="F:ligase activity"/>
    <property type="evidence" value="ECO:0007669"/>
    <property type="project" value="UniProtKB-KW"/>
</dbReference>
<dbReference type="InterPro" id="IPR009081">
    <property type="entry name" value="PP-bd_ACP"/>
</dbReference>
<dbReference type="InterPro" id="IPR036736">
    <property type="entry name" value="ACP-like_sf"/>
</dbReference>
<accession>A0A9P1JII4</accession>
<protein>
    <submittedName>
        <fullName evidence="2">Phosphopantetheine-binding protein</fullName>
        <ecNumber evidence="2">6.3.2.-</ecNumber>
    </submittedName>
</protein>
<reference evidence="2 3" key="1">
    <citation type="journal article" date="2011" name="Int. J. Syst. Evol. Microbiol.">
        <title>Relationship of Bacillus amyloliquefaciens clades associated with strains DSM 7T and FZB42T: a proposal for Bacillus amyloliquefaciens subsp. amyloliquefaciens subsp. nov. and Bacillus amyloliquefaciens subsp. plantarum subsp. nov. based on complete genome sequence comparisons.</title>
        <authorList>
            <person name="Borriss R."/>
            <person name="Chen X.H."/>
            <person name="Rueckert C."/>
            <person name="Blom J."/>
            <person name="Becker A."/>
            <person name="Baumgarth B."/>
            <person name="Fan B."/>
            <person name="Pukall R."/>
            <person name="Schumann P."/>
            <person name="Sproer C."/>
            <person name="Junge H."/>
            <person name="Vater J."/>
            <person name="Puhler A."/>
            <person name="Klenk H.P."/>
        </authorList>
    </citation>
    <scope>NUCLEOTIDE SEQUENCE [LARGE SCALE GENOMIC DNA]</scope>
    <source>
        <strain evidence="3">DSM 7</strain>
    </source>
</reference>
<evidence type="ECO:0000259" key="1">
    <source>
        <dbReference type="PROSITE" id="PS50075"/>
    </source>
</evidence>
<dbReference type="RefSeq" id="WP_013352963.1">
    <property type="nucleotide sequence ID" value="NC_014551.1"/>
</dbReference>
<dbReference type="Pfam" id="PF12697">
    <property type="entry name" value="Abhydrolase_6"/>
    <property type="match status" value="1"/>
</dbReference>
<dbReference type="Gene3D" id="3.40.50.1820">
    <property type="entry name" value="alpha/beta hydrolase"/>
    <property type="match status" value="1"/>
</dbReference>
<dbReference type="KEGG" id="bao:BAMF_2484"/>
<name>A0A9P1JII4_BACAS</name>
<dbReference type="Pfam" id="PF00550">
    <property type="entry name" value="PP-binding"/>
    <property type="match status" value="1"/>
</dbReference>
<organism evidence="2 3">
    <name type="scientific">Bacillus amyloliquefaciens (strain ATCC 23350 / DSM 7 / BCRC 11601 / CCUG 28519 / NBRC 15535 / NRRL B-14393 / F)</name>
    <dbReference type="NCBI Taxonomy" id="692420"/>
    <lineage>
        <taxon>Bacteria</taxon>
        <taxon>Bacillati</taxon>
        <taxon>Bacillota</taxon>
        <taxon>Bacilli</taxon>
        <taxon>Bacillales</taxon>
        <taxon>Bacillaceae</taxon>
        <taxon>Bacillus</taxon>
        <taxon>Bacillus amyloliquefaciens group</taxon>
    </lineage>
</organism>
<reference evidence="3" key="2">
    <citation type="journal article" date="2011" name="J. Biotechnol.">
        <title>Genome sequence of B. amyloliquefaciens type strain DSM7(T) reveals differences to plant-associated B. amyloliquefaciens FZB42.</title>
        <authorList>
            <person name="Ruckert C."/>
            <person name="Blom J."/>
            <person name="Chen X."/>
            <person name="Reva O."/>
            <person name="Borriss R."/>
        </authorList>
    </citation>
    <scope>NUCLEOTIDE SEQUENCE [LARGE SCALE GENOMIC DNA]</scope>
    <source>
        <strain evidence="3">DSM 7</strain>
    </source>
</reference>
<dbReference type="Gene3D" id="1.10.1200.10">
    <property type="entry name" value="ACP-like"/>
    <property type="match status" value="1"/>
</dbReference>
<dbReference type="InterPro" id="IPR000073">
    <property type="entry name" value="AB_hydrolase_1"/>
</dbReference>
<sequence length="330" mass="35831">MTDRVELDEKTFAGEVERITATFSEVLGIEYVSPGDNFFKLGGDSFDAVRVMSRLGGNLQIVAIFEHPTAEELARYILHNSIRRDVRLVPLHDESTADGSIAVVAVPFGGGDPTAYRDIFRGNQDVRVFGVDFGDLEVKETSDFSELINKLITEIEKIDADQLIIYGHCAGAATAACIASAIAPTVSSLTLVVAASQPIDNPDAALREAETTSDYEWGQYLRSLGAFTGLTDEEVDGMLARGRRDHLIATEAYRTLTHLQARGMPALVLLGDEDPATPQPNDVVNKWRSFIDVTKSAILSGGGHYFIRTHAQEVADIVLSFAADNRNGGK</sequence>
<dbReference type="PROSITE" id="PS50075">
    <property type="entry name" value="CARRIER"/>
    <property type="match status" value="1"/>
</dbReference>